<dbReference type="Gene3D" id="3.40.50.12780">
    <property type="entry name" value="N-terminal domain of ligase-like"/>
    <property type="match status" value="1"/>
</dbReference>
<organism evidence="3 4">
    <name type="scientific">Saponaria officinalis</name>
    <name type="common">Common soapwort</name>
    <name type="synonym">Lychnis saponaria</name>
    <dbReference type="NCBI Taxonomy" id="3572"/>
    <lineage>
        <taxon>Eukaryota</taxon>
        <taxon>Viridiplantae</taxon>
        <taxon>Streptophyta</taxon>
        <taxon>Embryophyta</taxon>
        <taxon>Tracheophyta</taxon>
        <taxon>Spermatophyta</taxon>
        <taxon>Magnoliopsida</taxon>
        <taxon>eudicotyledons</taxon>
        <taxon>Gunneridae</taxon>
        <taxon>Pentapetalae</taxon>
        <taxon>Caryophyllales</taxon>
        <taxon>Caryophyllaceae</taxon>
        <taxon>Caryophylleae</taxon>
        <taxon>Saponaria</taxon>
    </lineage>
</organism>
<dbReference type="AlphaFoldDB" id="A0AAW1M5E4"/>
<dbReference type="GO" id="GO:0031956">
    <property type="term" value="F:medium-chain fatty acid-CoA ligase activity"/>
    <property type="evidence" value="ECO:0007669"/>
    <property type="project" value="TreeGrafter"/>
</dbReference>
<protein>
    <recommendedName>
        <fullName evidence="5">4-coumarate--CoA ligase</fullName>
    </recommendedName>
</protein>
<comment type="caution">
    <text evidence="3">The sequence shown here is derived from an EMBL/GenBank/DDBJ whole genome shotgun (WGS) entry which is preliminary data.</text>
</comment>
<name>A0AAW1M5E4_SAPOF</name>
<evidence type="ECO:0000259" key="2">
    <source>
        <dbReference type="Pfam" id="PF13193"/>
    </source>
</evidence>
<dbReference type="InterPro" id="IPR000873">
    <property type="entry name" value="AMP-dep_synth/lig_dom"/>
</dbReference>
<sequence>MVPQWSTPHICQCLSRLLTFRRNSFITIFGQRRKTGQQFVQNVLRIAGDVSDLGLRPGDVVAVCALNSDLYLEWLLAVTYVGGIIAPLNYRWSFEESKLALEVIKPVMIVTDDSCTWSSELQTLNMLSPRWHASIDSYTSTTNSMENVIDRDQPLFIKYCWAAEDAAVICFTSGTTGRPKGVTISHTSLVMQSLAKIAIVGYTENDIYLHTAPLCHIGGISSCLAMLMVGGCHVLIPKFVADMAVEAIRENSVTSLITVPTILSDLISAISYKQPSKQEPSLRKILNGGGSLSTQLIGDAIKCFPRAKLLSAYGMTETCSSLTFITLYDPYENISNQHSERTEKLNMIGGVCVGKAAPHVEIHLSREDCSHVGRIMTRGPHVMIRYWGQIASAVADSTEDWFDTGDVGQFDVDGNLWLVGRRSGRIKTGGENVYPEEVEAVLTLHPGISFVVVTGIPHARLGEMVVGCIQLRGDWMWADNSHNTSDVLSCTKPCLSNELLKEYCRHKCLTGFKIPKVFVVRRKPFPLTSTGKLRRDQVQKEAVMLLQYFQSNM</sequence>
<dbReference type="InterPro" id="IPR045851">
    <property type="entry name" value="AMP-bd_C_sf"/>
</dbReference>
<dbReference type="PANTHER" id="PTHR43201">
    <property type="entry name" value="ACYL-COA SYNTHETASE"/>
    <property type="match status" value="1"/>
</dbReference>
<dbReference type="Pfam" id="PF00501">
    <property type="entry name" value="AMP-binding"/>
    <property type="match status" value="1"/>
</dbReference>
<dbReference type="GO" id="GO:0006631">
    <property type="term" value="P:fatty acid metabolic process"/>
    <property type="evidence" value="ECO:0007669"/>
    <property type="project" value="TreeGrafter"/>
</dbReference>
<dbReference type="PANTHER" id="PTHR43201:SF32">
    <property type="entry name" value="2-SUCCINYLBENZOATE--COA LIGASE, CHLOROPLASTIC_PEROXISOMAL"/>
    <property type="match status" value="1"/>
</dbReference>
<dbReference type="CDD" id="cd04433">
    <property type="entry name" value="AFD_class_I"/>
    <property type="match status" value="1"/>
</dbReference>
<dbReference type="Pfam" id="PF13193">
    <property type="entry name" value="AMP-binding_C"/>
    <property type="match status" value="1"/>
</dbReference>
<proteinExistence type="predicted"/>
<dbReference type="Proteomes" id="UP001443914">
    <property type="component" value="Unassembled WGS sequence"/>
</dbReference>
<dbReference type="InterPro" id="IPR020845">
    <property type="entry name" value="AMP-binding_CS"/>
</dbReference>
<dbReference type="PROSITE" id="PS00455">
    <property type="entry name" value="AMP_BINDING"/>
    <property type="match status" value="1"/>
</dbReference>
<feature type="domain" description="AMP-binding enzyme C-terminal" evidence="2">
    <location>
        <begin position="437"/>
        <end position="532"/>
    </location>
</feature>
<feature type="domain" description="AMP-dependent synthetase/ligase" evidence="1">
    <location>
        <begin position="27"/>
        <end position="387"/>
    </location>
</feature>
<gene>
    <name evidence="3" type="ORF">RND81_03G044900</name>
</gene>
<dbReference type="InterPro" id="IPR042099">
    <property type="entry name" value="ANL_N_sf"/>
</dbReference>
<evidence type="ECO:0000313" key="3">
    <source>
        <dbReference type="EMBL" id="KAK9740564.1"/>
    </source>
</evidence>
<evidence type="ECO:0000313" key="4">
    <source>
        <dbReference type="Proteomes" id="UP001443914"/>
    </source>
</evidence>
<evidence type="ECO:0000259" key="1">
    <source>
        <dbReference type="Pfam" id="PF00501"/>
    </source>
</evidence>
<dbReference type="Gene3D" id="3.30.300.30">
    <property type="match status" value="1"/>
</dbReference>
<evidence type="ECO:0008006" key="5">
    <source>
        <dbReference type="Google" id="ProtNLM"/>
    </source>
</evidence>
<reference evidence="3" key="1">
    <citation type="submission" date="2024-03" db="EMBL/GenBank/DDBJ databases">
        <title>WGS assembly of Saponaria officinalis var. Norfolk2.</title>
        <authorList>
            <person name="Jenkins J."/>
            <person name="Shu S."/>
            <person name="Grimwood J."/>
            <person name="Barry K."/>
            <person name="Goodstein D."/>
            <person name="Schmutz J."/>
            <person name="Leebens-Mack J."/>
            <person name="Osbourn A."/>
        </authorList>
    </citation>
    <scope>NUCLEOTIDE SEQUENCE [LARGE SCALE GENOMIC DNA]</scope>
    <source>
        <strain evidence="3">JIC</strain>
    </source>
</reference>
<dbReference type="EMBL" id="JBDFQZ010000003">
    <property type="protein sequence ID" value="KAK9740564.1"/>
    <property type="molecule type" value="Genomic_DNA"/>
</dbReference>
<dbReference type="InterPro" id="IPR025110">
    <property type="entry name" value="AMP-bd_C"/>
</dbReference>
<accession>A0AAW1M5E4</accession>
<keyword evidence="4" id="KW-1185">Reference proteome</keyword>
<dbReference type="SUPFAM" id="SSF56801">
    <property type="entry name" value="Acetyl-CoA synthetase-like"/>
    <property type="match status" value="1"/>
</dbReference>